<evidence type="ECO:0008006" key="2">
    <source>
        <dbReference type="Google" id="ProtNLM"/>
    </source>
</evidence>
<reference evidence="1" key="1">
    <citation type="submission" date="2018-05" db="EMBL/GenBank/DDBJ databases">
        <authorList>
            <person name="Lanie J.A."/>
            <person name="Ng W.-L."/>
            <person name="Kazmierczak K.M."/>
            <person name="Andrzejewski T.M."/>
            <person name="Davidsen T.M."/>
            <person name="Wayne K.J."/>
            <person name="Tettelin H."/>
            <person name="Glass J.I."/>
            <person name="Rusch D."/>
            <person name="Podicherti R."/>
            <person name="Tsui H.-C.T."/>
            <person name="Winkler M.E."/>
        </authorList>
    </citation>
    <scope>NUCLEOTIDE SEQUENCE</scope>
</reference>
<accession>A0A381V2Z9</accession>
<organism evidence="1">
    <name type="scientific">marine metagenome</name>
    <dbReference type="NCBI Taxonomy" id="408172"/>
    <lineage>
        <taxon>unclassified sequences</taxon>
        <taxon>metagenomes</taxon>
        <taxon>ecological metagenomes</taxon>
    </lineage>
</organism>
<dbReference type="EMBL" id="UINC01007722">
    <property type="protein sequence ID" value="SVA34769.1"/>
    <property type="molecule type" value="Genomic_DNA"/>
</dbReference>
<feature type="non-terminal residue" evidence="1">
    <location>
        <position position="325"/>
    </location>
</feature>
<dbReference type="AlphaFoldDB" id="A0A381V2Z9"/>
<dbReference type="Gene3D" id="2.130.10.10">
    <property type="entry name" value="YVTN repeat-like/Quinoprotein amine dehydrogenase"/>
    <property type="match status" value="1"/>
</dbReference>
<protein>
    <recommendedName>
        <fullName evidence="2">SMP-30/Gluconolactonase/LRE-like region domain-containing protein</fullName>
    </recommendedName>
</protein>
<proteinExistence type="predicted"/>
<evidence type="ECO:0000313" key="1">
    <source>
        <dbReference type="EMBL" id="SVA34769.1"/>
    </source>
</evidence>
<gene>
    <name evidence="1" type="ORF">METZ01_LOCUS87623</name>
</gene>
<dbReference type="SUPFAM" id="SSF63825">
    <property type="entry name" value="YWTD domain"/>
    <property type="match status" value="1"/>
</dbReference>
<name>A0A381V2Z9_9ZZZZ</name>
<sequence length="325" mass="35397">MKKIIPLMLLLAFACDDNFKDNPESDLVFIASEGTFGDGNGSISVFQGEEEIQTIENVGDVVQSLLIHQDKLFVLVNNSHLIKRYSITESGLSLPGIEVSTDNSSPREMVVVDNKLYFTNWTSKDVKVLNLETYAIESSILIDGLPEDIVSDGNFLWVSIPNLELYDTNNGSSIVQIDIHSETIVGSYEVGNGPQQMILDGNTLWISRTFYTSDWSAFYGSSRLDIQTGEVAVVNYGAGTVCGGDMMVINDQVYRTTGGGVAPLEMDLSLNQSARIGSYTSLYSAGAHQNFVFMGISDYAAPDTVLVHNEMGDLVHTFSVGVLPG</sequence>
<dbReference type="PROSITE" id="PS51257">
    <property type="entry name" value="PROKAR_LIPOPROTEIN"/>
    <property type="match status" value="1"/>
</dbReference>
<feature type="non-terminal residue" evidence="1">
    <location>
        <position position="1"/>
    </location>
</feature>
<dbReference type="InterPro" id="IPR015943">
    <property type="entry name" value="WD40/YVTN_repeat-like_dom_sf"/>
</dbReference>